<dbReference type="STRING" id="1229276.DI53_1975"/>
<comment type="caution">
    <text evidence="1">The sequence shown here is derived from an EMBL/GenBank/DDBJ whole genome shotgun (WGS) entry which is preliminary data.</text>
</comment>
<dbReference type="OrthoDB" id="8955051at2"/>
<dbReference type="EMBL" id="JJMU01000029">
    <property type="protein sequence ID" value="KGE14145.1"/>
    <property type="molecule type" value="Genomic_DNA"/>
</dbReference>
<organism evidence="1 2">
    <name type="scientific">Sphingobacterium deserti</name>
    <dbReference type="NCBI Taxonomy" id="1229276"/>
    <lineage>
        <taxon>Bacteria</taxon>
        <taxon>Pseudomonadati</taxon>
        <taxon>Bacteroidota</taxon>
        <taxon>Sphingobacteriia</taxon>
        <taxon>Sphingobacteriales</taxon>
        <taxon>Sphingobacteriaceae</taxon>
        <taxon>Sphingobacterium</taxon>
    </lineage>
</organism>
<dbReference type="PATRIC" id="fig|1229276.3.peg.2036"/>
<evidence type="ECO:0008006" key="3">
    <source>
        <dbReference type="Google" id="ProtNLM"/>
    </source>
</evidence>
<reference evidence="2" key="1">
    <citation type="submission" date="2014-04" db="EMBL/GenBank/DDBJ databases">
        <title>Whole-Genome optical mapping and complete genome sequence of Sphingobacterium deserti sp. nov., a new spaces isolated from desert in the west of China.</title>
        <authorList>
            <person name="Teng C."/>
            <person name="Zhou Z."/>
            <person name="Li X."/>
            <person name="Chen M."/>
            <person name="Lin M."/>
            <person name="Wang L."/>
            <person name="Su S."/>
            <person name="Zhang C."/>
            <person name="Zhang W."/>
        </authorList>
    </citation>
    <scope>NUCLEOTIDE SEQUENCE [LARGE SCALE GENOMIC DNA]</scope>
    <source>
        <strain evidence="2">ACCC05744</strain>
    </source>
</reference>
<dbReference type="Proteomes" id="UP000031802">
    <property type="component" value="Unassembled WGS sequence"/>
</dbReference>
<accession>A0A0B8T8A9</accession>
<protein>
    <recommendedName>
        <fullName evidence="3">DegT/DnrJ/EryC1/StrS aminotransferase</fullName>
    </recommendedName>
</protein>
<dbReference type="AlphaFoldDB" id="A0A0B8T8A9"/>
<sequence>MKKAIGGYFGIELPIYNNGFFNNSKNLFTTFLNSGRNAFEYILILKQVRRIHIPYYTCDVLLEPLLKLNIAYEFYDVNDRLEPIFNFNQLSQSDFFLYTNYFGLKTAYIQKALLSKIPNLIVDNAQALFANPIEEIYQFYSPRKFLGLPDGGIVVGPDKLSADFERDISYQRMAHLIKRLDLSAEDGYEDFKINDSALSNQPIKQMSHITENIFLSTDLQNVTKARIENFDFLHANLSQSNGLSFERLEGEVPMVYPFRSSNLHLRDRLAQDRIYCAKYWPNVYDWCDQNKNSYWLTEEIIAIPIDQRYNIDDMKTIVSHVQSIN</sequence>
<dbReference type="RefSeq" id="WP_037498302.1">
    <property type="nucleotide sequence ID" value="NZ_JJMU01000029.1"/>
</dbReference>
<reference evidence="1 2" key="2">
    <citation type="journal article" date="2015" name="PLoS ONE">
        <title>Whole-Genome Optical Mapping and Finished Genome Sequence of Sphingobacterium deserti sp. nov., a New Species Isolated from the Western Desert of China.</title>
        <authorList>
            <person name="Teng C."/>
            <person name="Zhou Z."/>
            <person name="Molnar I."/>
            <person name="Li X."/>
            <person name="Tang R."/>
            <person name="Chen M."/>
            <person name="Wang L."/>
            <person name="Su S."/>
            <person name="Zhang W."/>
            <person name="Lin M."/>
        </authorList>
    </citation>
    <scope>NUCLEOTIDE SEQUENCE [LARGE SCALE GENOMIC DNA]</scope>
    <source>
        <strain evidence="2">ACCC05744</strain>
    </source>
</reference>
<name>A0A0B8T8A9_9SPHI</name>
<proteinExistence type="predicted"/>
<dbReference type="eggNOG" id="COG0399">
    <property type="taxonomic scope" value="Bacteria"/>
</dbReference>
<dbReference type="SUPFAM" id="SSF53383">
    <property type="entry name" value="PLP-dependent transferases"/>
    <property type="match status" value="1"/>
</dbReference>
<gene>
    <name evidence="1" type="ORF">DI53_1975</name>
</gene>
<evidence type="ECO:0000313" key="1">
    <source>
        <dbReference type="EMBL" id="KGE14145.1"/>
    </source>
</evidence>
<evidence type="ECO:0000313" key="2">
    <source>
        <dbReference type="Proteomes" id="UP000031802"/>
    </source>
</evidence>
<dbReference type="InterPro" id="IPR015424">
    <property type="entry name" value="PyrdxlP-dep_Trfase"/>
</dbReference>
<keyword evidence="2" id="KW-1185">Reference proteome</keyword>